<sequence>MEWILRGVVGSPLHCSGPFLLFFFFFFFSSSSFVCFSCVELCYRNIGWMHGVWITNMCVCARMYLGIWYHRACERIGWLMFEFLLVLSSFLFRRIGIGICLFRDCFPPDRLVVLLALSC</sequence>
<dbReference type="EMBL" id="KZ679128">
    <property type="protein sequence ID" value="PTB79337.1"/>
    <property type="molecule type" value="Genomic_DNA"/>
</dbReference>
<name>A0A2T4CCN1_TRILO</name>
<evidence type="ECO:0000313" key="3">
    <source>
        <dbReference type="Proteomes" id="UP000240760"/>
    </source>
</evidence>
<evidence type="ECO:0000313" key="2">
    <source>
        <dbReference type="EMBL" id="PTB79337.1"/>
    </source>
</evidence>
<keyword evidence="1" id="KW-0812">Transmembrane</keyword>
<dbReference type="AlphaFoldDB" id="A0A2T4CCN1"/>
<gene>
    <name evidence="2" type="ORF">M440DRAFT_1166978</name>
</gene>
<evidence type="ECO:0000256" key="1">
    <source>
        <dbReference type="SAM" id="Phobius"/>
    </source>
</evidence>
<reference evidence="2 3" key="1">
    <citation type="submission" date="2016-07" db="EMBL/GenBank/DDBJ databases">
        <title>Multiple horizontal gene transfer events from other fungi enriched the ability of initially mycotrophic Trichoderma (Ascomycota) to feed on dead plant biomass.</title>
        <authorList>
            <consortium name="DOE Joint Genome Institute"/>
            <person name="Aerts A."/>
            <person name="Atanasova L."/>
            <person name="Chenthamara K."/>
            <person name="Zhang J."/>
            <person name="Grujic M."/>
            <person name="Henrissat B."/>
            <person name="Kuo A."/>
            <person name="Salamov A."/>
            <person name="Lipzen A."/>
            <person name="Labutti K."/>
            <person name="Barry K."/>
            <person name="Miao Y."/>
            <person name="Rahimi M.J."/>
            <person name="Shen Q."/>
            <person name="Grigoriev I.V."/>
            <person name="Kubicek C.P."/>
            <person name="Druzhinina I.S."/>
        </authorList>
    </citation>
    <scope>NUCLEOTIDE SEQUENCE [LARGE SCALE GENOMIC DNA]</scope>
    <source>
        <strain evidence="2 3">ATCC 18648</strain>
    </source>
</reference>
<keyword evidence="1" id="KW-0472">Membrane</keyword>
<proteinExistence type="predicted"/>
<organism evidence="2 3">
    <name type="scientific">Trichoderma longibrachiatum ATCC 18648</name>
    <dbReference type="NCBI Taxonomy" id="983965"/>
    <lineage>
        <taxon>Eukaryota</taxon>
        <taxon>Fungi</taxon>
        <taxon>Dikarya</taxon>
        <taxon>Ascomycota</taxon>
        <taxon>Pezizomycotina</taxon>
        <taxon>Sordariomycetes</taxon>
        <taxon>Hypocreomycetidae</taxon>
        <taxon>Hypocreales</taxon>
        <taxon>Hypocreaceae</taxon>
        <taxon>Trichoderma</taxon>
    </lineage>
</organism>
<feature type="transmembrane region" description="Helical" evidence="1">
    <location>
        <begin position="20"/>
        <end position="39"/>
    </location>
</feature>
<keyword evidence="1" id="KW-1133">Transmembrane helix</keyword>
<feature type="transmembrane region" description="Helical" evidence="1">
    <location>
        <begin position="76"/>
        <end position="93"/>
    </location>
</feature>
<dbReference type="Proteomes" id="UP000240760">
    <property type="component" value="Unassembled WGS sequence"/>
</dbReference>
<accession>A0A2T4CCN1</accession>
<feature type="transmembrane region" description="Helical" evidence="1">
    <location>
        <begin position="51"/>
        <end position="70"/>
    </location>
</feature>
<keyword evidence="3" id="KW-1185">Reference proteome</keyword>
<protein>
    <submittedName>
        <fullName evidence="2">Uncharacterized protein</fullName>
    </submittedName>
</protein>